<accession>A0A068NV38</accession>
<dbReference type="HOGENOM" id="CLU_073770_0_0_0"/>
<name>A0A068NV38_FIMGI</name>
<evidence type="ECO:0000259" key="1">
    <source>
        <dbReference type="Pfam" id="PF13482"/>
    </source>
</evidence>
<dbReference type="STRING" id="661478.OP10G_3948"/>
<dbReference type="PANTHER" id="PTHR38462">
    <property type="entry name" value="EXONUCLEASE-LIKE PROTEIN"/>
    <property type="match status" value="1"/>
</dbReference>
<evidence type="ECO:0000313" key="3">
    <source>
        <dbReference type="Proteomes" id="UP000027982"/>
    </source>
</evidence>
<protein>
    <recommendedName>
        <fullName evidence="1">YprB ribonuclease H-like domain-containing protein</fullName>
    </recommendedName>
</protein>
<reference evidence="2 3" key="1">
    <citation type="journal article" date="2014" name="PLoS ONE">
        <title>The first complete genome sequence of the class fimbriimonadia in the phylum armatimonadetes.</title>
        <authorList>
            <person name="Hu Z.Y."/>
            <person name="Wang Y.Z."/>
            <person name="Im W.T."/>
            <person name="Wang S.Y."/>
            <person name="Zhao G.P."/>
            <person name="Zheng H.J."/>
            <person name="Quan Z.X."/>
        </authorList>
    </citation>
    <scope>NUCLEOTIDE SEQUENCE [LARGE SCALE GENOMIC DNA]</scope>
    <source>
        <strain evidence="2">Gsoil 348</strain>
    </source>
</reference>
<dbReference type="AlphaFoldDB" id="A0A068NV38"/>
<dbReference type="OrthoDB" id="9790530at2"/>
<dbReference type="eggNOG" id="COG3359">
    <property type="taxonomic scope" value="Bacteria"/>
</dbReference>
<dbReference type="InterPro" id="IPR038720">
    <property type="entry name" value="YprB_RNase_H-like_dom"/>
</dbReference>
<dbReference type="SUPFAM" id="SSF53098">
    <property type="entry name" value="Ribonuclease H-like"/>
    <property type="match status" value="1"/>
</dbReference>
<sequence length="249" mass="28358">MLERTFLHIPGVGATTERSLWQQGCENWDHLLADADRFTYGAVERDVMYEVIRRSRSALSEGRAAFFRYGLGMRESWRAFPEFRHRCVYLDIETDGGQTGASITTIGLYDGSEYTCLVKGKDLDRFPEIISRYGYIVTFFGAGFDIPMIQKRFKGLMLDQLHLDLCPTLRRLGYRGGLKKIERQLGIARGADTDGLDGLDAIRLWRRYTTLGDDGALDTLVAYNREDVVNMERLAEIAYDGLRTQTLLA</sequence>
<dbReference type="EMBL" id="CP007139">
    <property type="protein sequence ID" value="AIE87316.1"/>
    <property type="molecule type" value="Genomic_DNA"/>
</dbReference>
<evidence type="ECO:0000313" key="2">
    <source>
        <dbReference type="EMBL" id="AIE87316.1"/>
    </source>
</evidence>
<proteinExistence type="predicted"/>
<dbReference type="KEGG" id="fgi:OP10G_3948"/>
<dbReference type="Proteomes" id="UP000027982">
    <property type="component" value="Chromosome"/>
</dbReference>
<dbReference type="PANTHER" id="PTHR38462:SF1">
    <property type="entry name" value="YPRB RIBONUCLEASE H-LIKE DOMAIN-CONTAINING PROTEIN"/>
    <property type="match status" value="1"/>
</dbReference>
<dbReference type="InterPro" id="IPR012337">
    <property type="entry name" value="RNaseH-like_sf"/>
</dbReference>
<feature type="domain" description="YprB ribonuclease H-like" evidence="1">
    <location>
        <begin position="88"/>
        <end position="238"/>
    </location>
</feature>
<dbReference type="Pfam" id="PF13482">
    <property type="entry name" value="RNase_H_2"/>
    <property type="match status" value="1"/>
</dbReference>
<organism evidence="2 3">
    <name type="scientific">Fimbriimonas ginsengisoli Gsoil 348</name>
    <dbReference type="NCBI Taxonomy" id="661478"/>
    <lineage>
        <taxon>Bacteria</taxon>
        <taxon>Bacillati</taxon>
        <taxon>Armatimonadota</taxon>
        <taxon>Fimbriimonadia</taxon>
        <taxon>Fimbriimonadales</taxon>
        <taxon>Fimbriimonadaceae</taxon>
        <taxon>Fimbriimonas</taxon>
    </lineage>
</organism>
<dbReference type="RefSeq" id="WP_025228774.1">
    <property type="nucleotide sequence ID" value="NZ_CP007139.1"/>
</dbReference>
<keyword evidence="3" id="KW-1185">Reference proteome</keyword>
<gene>
    <name evidence="2" type="ORF">OP10G_3948</name>
</gene>